<feature type="compositionally biased region" description="Polar residues" evidence="1">
    <location>
        <begin position="91"/>
        <end position="102"/>
    </location>
</feature>
<accession>A0A8K0JM93</accession>
<dbReference type="Proteomes" id="UP000812966">
    <property type="component" value="Unassembled WGS sequence"/>
</dbReference>
<reference evidence="2" key="1">
    <citation type="submission" date="2020-04" db="EMBL/GenBank/DDBJ databases">
        <title>Analysis of mating type loci in Filobasidium floriforme.</title>
        <authorList>
            <person name="Nowrousian M."/>
        </authorList>
    </citation>
    <scope>NUCLEOTIDE SEQUENCE</scope>
    <source>
        <strain evidence="2">CBS 6242</strain>
    </source>
</reference>
<evidence type="ECO:0000256" key="1">
    <source>
        <dbReference type="SAM" id="MobiDB-lite"/>
    </source>
</evidence>
<feature type="region of interest" description="Disordered" evidence="1">
    <location>
        <begin position="503"/>
        <end position="522"/>
    </location>
</feature>
<name>A0A8K0JM93_9TREE</name>
<evidence type="ECO:0000313" key="2">
    <source>
        <dbReference type="EMBL" id="KAG7558290.1"/>
    </source>
</evidence>
<keyword evidence="3" id="KW-1185">Reference proteome</keyword>
<organism evidence="2 3">
    <name type="scientific">Filobasidium floriforme</name>
    <dbReference type="NCBI Taxonomy" id="5210"/>
    <lineage>
        <taxon>Eukaryota</taxon>
        <taxon>Fungi</taxon>
        <taxon>Dikarya</taxon>
        <taxon>Basidiomycota</taxon>
        <taxon>Agaricomycotina</taxon>
        <taxon>Tremellomycetes</taxon>
        <taxon>Filobasidiales</taxon>
        <taxon>Filobasidiaceae</taxon>
        <taxon>Filobasidium</taxon>
    </lineage>
</organism>
<dbReference type="AlphaFoldDB" id="A0A8K0JM93"/>
<feature type="region of interest" description="Disordered" evidence="1">
    <location>
        <begin position="90"/>
        <end position="123"/>
    </location>
</feature>
<comment type="caution">
    <text evidence="2">The sequence shown here is derived from an EMBL/GenBank/DDBJ whole genome shotgun (WGS) entry which is preliminary data.</text>
</comment>
<sequence>MSDSNEQAAALRIPSELWLRIALRTQELSEPKPSEPVPVTLAVPARSYMDLPTNLAPGSAPLTPLGPVSTGAVSNEGAWGNDYFGLGSGTTGTASPQASNLDSAHAQAGPAFRSTGRSRSSVPDKAAIDKLNGYSGNRGSCEDKLDLGRAAKDVLLILSTTCKSLRSNIWPLLNGQLRVSLSALSSNSDKSRQDIWDRISAWAGHVRDLELGIDPGDDFLAHSALRLFEKIGSSLETLTIRFDCIKPGSKEYDSDIPLYRQIRNSPSGIYIPRLIRPLDGTTEYRPLFPYLKSLRVTSTLRAVDAQNIGNLHALICHAPSLLEVDFQGADMDLATYIATVDMLQSMQRIRIEVLHLNLVRQYATSVDIPSVADAQSIQLALHALTHGHRALTSLKDLSIVAFGGVLELKDVAFKSLATTLKRNYPLLRNLELPLRPGSGDTHDTCMDATKHLSEACQVAPEPPDPRRPRQLETVAGLADLNNLTFKLSSKLERVMMFRRSTGDVLTTTGPTPEQVPTEDEYRTHTASKLRLVEVGKVWRATIRSDANRHEEAQIIGSVEEYSR</sequence>
<protein>
    <submittedName>
        <fullName evidence="2">Uncharacterized protein</fullName>
    </submittedName>
</protein>
<dbReference type="EMBL" id="JABELV010000046">
    <property type="protein sequence ID" value="KAG7558290.1"/>
    <property type="molecule type" value="Genomic_DNA"/>
</dbReference>
<evidence type="ECO:0000313" key="3">
    <source>
        <dbReference type="Proteomes" id="UP000812966"/>
    </source>
</evidence>
<gene>
    <name evidence="2" type="ORF">FFLO_02760</name>
</gene>
<proteinExistence type="predicted"/>